<dbReference type="Pfam" id="PF07525">
    <property type="entry name" value="SOCS_box"/>
    <property type="match status" value="1"/>
</dbReference>
<dbReference type="PANTHER" id="PTHR20966">
    <property type="entry name" value="ANKYRIN REPEAT AND SOCS BOX PROTEIN 17"/>
    <property type="match status" value="1"/>
</dbReference>
<dbReference type="AlphaFoldDB" id="A0A1S3QSM9"/>
<dbReference type="CDD" id="cd03587">
    <property type="entry name" value="SOCS"/>
    <property type="match status" value="1"/>
</dbReference>
<comment type="similarity">
    <text evidence="3">Belongs to the ankyrin SOCS box (ASB) family.</text>
</comment>
<dbReference type="PANTHER" id="PTHR20966:SF2">
    <property type="entry name" value="ANKYRIN REPEAT AND SOCS BOX PROTEIN 17"/>
    <property type="match status" value="1"/>
</dbReference>
<name>A0A1S3QSM9_SALSA</name>
<dbReference type="Gene3D" id="1.25.40.20">
    <property type="entry name" value="Ankyrin repeat-containing domain"/>
    <property type="match status" value="1"/>
</dbReference>
<accession>A0A1S3QSM9</accession>
<dbReference type="GeneID" id="106596298"/>
<dbReference type="GO" id="GO:0035556">
    <property type="term" value="P:intracellular signal transduction"/>
    <property type="evidence" value="ECO:0007669"/>
    <property type="project" value="InterPro"/>
</dbReference>
<dbReference type="Gene3D" id="1.10.750.20">
    <property type="entry name" value="SOCS box"/>
    <property type="match status" value="1"/>
</dbReference>
<evidence type="ECO:0000256" key="4">
    <source>
        <dbReference type="ARBA" id="ARBA00014074"/>
    </source>
</evidence>
<organism evidence="9 10">
    <name type="scientific">Salmo salar</name>
    <name type="common">Atlantic salmon</name>
    <dbReference type="NCBI Taxonomy" id="8030"/>
    <lineage>
        <taxon>Eukaryota</taxon>
        <taxon>Metazoa</taxon>
        <taxon>Chordata</taxon>
        <taxon>Craniata</taxon>
        <taxon>Vertebrata</taxon>
        <taxon>Euteleostomi</taxon>
        <taxon>Actinopterygii</taxon>
        <taxon>Neopterygii</taxon>
        <taxon>Teleostei</taxon>
        <taxon>Protacanthopterygii</taxon>
        <taxon>Salmoniformes</taxon>
        <taxon>Salmonidae</taxon>
        <taxon>Salmoninae</taxon>
        <taxon>Salmo</taxon>
    </lineage>
</organism>
<sequence length="292" mass="34325">MSDRDEDYTEGEDNVFLNLVARVIRKPLYRFPGQWSHETYEPRIYRTLGTILRNATSEEFDAFITDFINFARTAHARLDMQFYMEFINVCTNTILHWVFARRCSADIVRKLMERTSVFLQDQTNNLAIAWRCFTPIYSPSPMGGVTPLMFVAQNRQYEVLKVLLQYGMLEKERRPTYIVISVLFNPPRLEALDERCHATVTRELRDCMALCFRVLSHVSMSDIEMQIVYGRKPLIEDWRDHIPSSRYKDPCELTHLCRMVIRTSLLTRGRLPDGIKLLPLPTLLQGYLNLER</sequence>
<dbReference type="SUPFAM" id="SSF48403">
    <property type="entry name" value="Ankyrin repeat"/>
    <property type="match status" value="1"/>
</dbReference>
<dbReference type="KEGG" id="sasa:106596298"/>
<dbReference type="OrthoDB" id="6419934at2759"/>
<reference evidence="10" key="1">
    <citation type="submission" date="2025-08" db="UniProtKB">
        <authorList>
            <consortium name="RefSeq"/>
        </authorList>
    </citation>
    <scope>IDENTIFICATION</scope>
</reference>
<dbReference type="InterPro" id="IPR001496">
    <property type="entry name" value="SOCS_box"/>
</dbReference>
<dbReference type="InterPro" id="IPR036770">
    <property type="entry name" value="Ankyrin_rpt-contain_sf"/>
</dbReference>
<dbReference type="SUPFAM" id="SSF158235">
    <property type="entry name" value="SOCS box-like"/>
    <property type="match status" value="1"/>
</dbReference>
<dbReference type="PaxDb" id="8030-ENSSSAP00000032105"/>
<dbReference type="SMART" id="SM00969">
    <property type="entry name" value="SOCS_box"/>
    <property type="match status" value="1"/>
</dbReference>
<proteinExistence type="inferred from homology"/>
<protein>
    <recommendedName>
        <fullName evidence="4">Ankyrin repeat and SOCS box protein 17</fullName>
    </recommendedName>
</protein>
<evidence type="ECO:0000256" key="6">
    <source>
        <dbReference type="ARBA" id="ARBA00023043"/>
    </source>
</evidence>
<dbReference type="UniPathway" id="UPA00143"/>
<feature type="domain" description="SOCS box" evidence="8">
    <location>
        <begin position="231"/>
        <end position="292"/>
    </location>
</feature>
<dbReference type="PROSITE" id="PS50225">
    <property type="entry name" value="SOCS"/>
    <property type="match status" value="1"/>
</dbReference>
<dbReference type="GO" id="GO:0016567">
    <property type="term" value="P:protein ubiquitination"/>
    <property type="evidence" value="ECO:0007669"/>
    <property type="project" value="UniProtKB-UniPathway"/>
</dbReference>
<keyword evidence="5" id="KW-0833">Ubl conjugation pathway</keyword>
<dbReference type="RefSeq" id="XP_014043083.1">
    <property type="nucleotide sequence ID" value="XM_014187608.2"/>
</dbReference>
<evidence type="ECO:0000256" key="5">
    <source>
        <dbReference type="ARBA" id="ARBA00022786"/>
    </source>
</evidence>
<feature type="repeat" description="ANK" evidence="7">
    <location>
        <begin position="143"/>
        <end position="167"/>
    </location>
</feature>
<dbReference type="Proteomes" id="UP001652741">
    <property type="component" value="Chromosome ssa03"/>
</dbReference>
<dbReference type="STRING" id="8030.ENSSSAP00000032105"/>
<evidence type="ECO:0000313" key="10">
    <source>
        <dbReference type="RefSeq" id="XP_014043083.1"/>
    </source>
</evidence>
<dbReference type="InterPro" id="IPR002110">
    <property type="entry name" value="Ankyrin_rpt"/>
</dbReference>
<dbReference type="InterPro" id="IPR039147">
    <property type="entry name" value="ASB17"/>
</dbReference>
<dbReference type="PROSITE" id="PS50088">
    <property type="entry name" value="ANK_REPEAT"/>
    <property type="match status" value="1"/>
</dbReference>
<dbReference type="Bgee" id="ENSSSAG00000040559">
    <property type="expression patterns" value="Expressed in semen and 6 other cell types or tissues"/>
</dbReference>
<gene>
    <name evidence="10" type="primary">LOC106596298</name>
</gene>
<evidence type="ECO:0000256" key="7">
    <source>
        <dbReference type="PROSITE-ProRule" id="PRU00023"/>
    </source>
</evidence>
<dbReference type="PROSITE" id="PS50297">
    <property type="entry name" value="ANK_REP_REGION"/>
    <property type="match status" value="1"/>
</dbReference>
<evidence type="ECO:0000256" key="3">
    <source>
        <dbReference type="ARBA" id="ARBA00005949"/>
    </source>
</evidence>
<evidence type="ECO:0000313" key="9">
    <source>
        <dbReference type="Proteomes" id="UP001652741"/>
    </source>
</evidence>
<keyword evidence="9" id="KW-1185">Reference proteome</keyword>
<dbReference type="OMA" id="KLCHKTS"/>
<comment type="function">
    <text evidence="1">May be a substrate-recognition component of a SCF-like ECS (Elongin-Cullin-SOCS-box protein) E3 ubiquitin-protein ligase complex which mediates the ubiquitination and subsequent proteasomal degradation of target proteins.</text>
</comment>
<dbReference type="InterPro" id="IPR036036">
    <property type="entry name" value="SOCS_box-like_dom_sf"/>
</dbReference>
<evidence type="ECO:0000259" key="8">
    <source>
        <dbReference type="PROSITE" id="PS50225"/>
    </source>
</evidence>
<comment type="pathway">
    <text evidence="2">Protein modification; protein ubiquitination.</text>
</comment>
<evidence type="ECO:0000256" key="1">
    <source>
        <dbReference type="ARBA" id="ARBA00003062"/>
    </source>
</evidence>
<keyword evidence="6 7" id="KW-0040">ANK repeat</keyword>
<evidence type="ECO:0000256" key="2">
    <source>
        <dbReference type="ARBA" id="ARBA00004906"/>
    </source>
</evidence>